<evidence type="ECO:0000256" key="5">
    <source>
        <dbReference type="ARBA" id="ARBA00022692"/>
    </source>
</evidence>
<feature type="domain" description="TonB-dependent receptor-like beta-barrel" evidence="12">
    <location>
        <begin position="26"/>
        <end position="157"/>
    </location>
</feature>
<evidence type="ECO:0000256" key="8">
    <source>
        <dbReference type="ARBA" id="ARBA00023065"/>
    </source>
</evidence>
<evidence type="ECO:0000256" key="3">
    <source>
        <dbReference type="ARBA" id="ARBA00022452"/>
    </source>
</evidence>
<dbReference type="InterPro" id="IPR000531">
    <property type="entry name" value="Beta-barrel_TonB"/>
</dbReference>
<evidence type="ECO:0000313" key="14">
    <source>
        <dbReference type="Proteomes" id="UP000199459"/>
    </source>
</evidence>
<evidence type="ECO:0000256" key="1">
    <source>
        <dbReference type="ARBA" id="ARBA00004571"/>
    </source>
</evidence>
<dbReference type="Gene3D" id="2.40.170.20">
    <property type="entry name" value="TonB-dependent receptor, beta-barrel domain"/>
    <property type="match status" value="1"/>
</dbReference>
<sequence length="173" mass="20250">MPPVSWSRHLNESTGGIDRWSFFAPFKQESHFGTLDFNGKFSAWGIRHNVLVGTDYYWYKYLENDVFLDTPPHASPINIFNPVYGTITDQFKELPHDFEWGARQDWYGVFVQDQISFRKQLHLLAGFRYDHATTNQLRGFPAEKLESDKAEKFSPRVDWCDIMSHFHLPGTQA</sequence>
<reference evidence="13 14" key="1">
    <citation type="submission" date="2016-10" db="EMBL/GenBank/DDBJ databases">
        <authorList>
            <person name="de Groot N.N."/>
        </authorList>
    </citation>
    <scope>NUCLEOTIDE SEQUENCE [LARGE SCALE GENOMIC DNA]</scope>
    <source>
        <strain evidence="13 14">Nm22</strain>
    </source>
</reference>
<dbReference type="InterPro" id="IPR036942">
    <property type="entry name" value="Beta-barrel_TonB_sf"/>
</dbReference>
<name>A0A1H8C495_9PROT</name>
<keyword evidence="3" id="KW-1134">Transmembrane beta strand</keyword>
<evidence type="ECO:0000259" key="12">
    <source>
        <dbReference type="Pfam" id="PF00593"/>
    </source>
</evidence>
<proteinExistence type="predicted"/>
<keyword evidence="9" id="KW-0798">TonB box</keyword>
<dbReference type="PANTHER" id="PTHR32552">
    <property type="entry name" value="FERRICHROME IRON RECEPTOR-RELATED"/>
    <property type="match status" value="1"/>
</dbReference>
<gene>
    <name evidence="13" type="ORF">SAMN05216325_1044</name>
</gene>
<evidence type="ECO:0000256" key="2">
    <source>
        <dbReference type="ARBA" id="ARBA00022448"/>
    </source>
</evidence>
<evidence type="ECO:0000256" key="11">
    <source>
        <dbReference type="ARBA" id="ARBA00023237"/>
    </source>
</evidence>
<keyword evidence="6" id="KW-0732">Signal</keyword>
<evidence type="ECO:0000256" key="10">
    <source>
        <dbReference type="ARBA" id="ARBA00023136"/>
    </source>
</evidence>
<accession>A0A1H8C495</accession>
<keyword evidence="8" id="KW-0406">Ion transport</keyword>
<dbReference type="OrthoDB" id="9790771at2"/>
<dbReference type="RefSeq" id="WP_090628202.1">
    <property type="nucleotide sequence ID" value="NZ_FOCP01000004.1"/>
</dbReference>
<keyword evidence="10" id="KW-0472">Membrane</keyword>
<protein>
    <submittedName>
        <fullName evidence="13">Iron complex outermembrane recepter protein</fullName>
    </submittedName>
</protein>
<evidence type="ECO:0000313" key="13">
    <source>
        <dbReference type="EMBL" id="SEM89991.1"/>
    </source>
</evidence>
<evidence type="ECO:0000256" key="6">
    <source>
        <dbReference type="ARBA" id="ARBA00022729"/>
    </source>
</evidence>
<dbReference type="GO" id="GO:0015344">
    <property type="term" value="F:siderophore uptake transmembrane transporter activity"/>
    <property type="evidence" value="ECO:0007669"/>
    <property type="project" value="TreeGrafter"/>
</dbReference>
<dbReference type="InterPro" id="IPR039426">
    <property type="entry name" value="TonB-dep_rcpt-like"/>
</dbReference>
<dbReference type="EMBL" id="FOCP01000004">
    <property type="protein sequence ID" value="SEM89991.1"/>
    <property type="molecule type" value="Genomic_DNA"/>
</dbReference>
<dbReference type="PANTHER" id="PTHR32552:SF68">
    <property type="entry name" value="FERRICHROME OUTER MEMBRANE TRANSPORTER_PHAGE RECEPTOR"/>
    <property type="match status" value="1"/>
</dbReference>
<keyword evidence="5" id="KW-0812">Transmembrane</keyword>
<evidence type="ECO:0000256" key="7">
    <source>
        <dbReference type="ARBA" id="ARBA00023004"/>
    </source>
</evidence>
<evidence type="ECO:0000256" key="9">
    <source>
        <dbReference type="ARBA" id="ARBA00023077"/>
    </source>
</evidence>
<comment type="subcellular location">
    <subcellularLocation>
        <location evidence="1">Cell outer membrane</location>
        <topology evidence="1">Multi-pass membrane protein</topology>
    </subcellularLocation>
</comment>
<organism evidence="13 14">
    <name type="scientific">Nitrosomonas marina</name>
    <dbReference type="NCBI Taxonomy" id="917"/>
    <lineage>
        <taxon>Bacteria</taxon>
        <taxon>Pseudomonadati</taxon>
        <taxon>Pseudomonadota</taxon>
        <taxon>Betaproteobacteria</taxon>
        <taxon>Nitrosomonadales</taxon>
        <taxon>Nitrosomonadaceae</taxon>
        <taxon>Nitrosomonas</taxon>
    </lineage>
</organism>
<dbReference type="Pfam" id="PF00593">
    <property type="entry name" value="TonB_dep_Rec_b-barrel"/>
    <property type="match status" value="1"/>
</dbReference>
<keyword evidence="7" id="KW-0408">Iron</keyword>
<keyword evidence="11" id="KW-0998">Cell outer membrane</keyword>
<dbReference type="GO" id="GO:0009279">
    <property type="term" value="C:cell outer membrane"/>
    <property type="evidence" value="ECO:0007669"/>
    <property type="project" value="UniProtKB-SubCell"/>
</dbReference>
<dbReference type="SUPFAM" id="SSF56935">
    <property type="entry name" value="Porins"/>
    <property type="match status" value="1"/>
</dbReference>
<keyword evidence="2" id="KW-0813">Transport</keyword>
<evidence type="ECO:0000256" key="4">
    <source>
        <dbReference type="ARBA" id="ARBA00022496"/>
    </source>
</evidence>
<keyword evidence="4" id="KW-0410">Iron transport</keyword>
<dbReference type="AlphaFoldDB" id="A0A1H8C495"/>
<dbReference type="Proteomes" id="UP000199459">
    <property type="component" value="Unassembled WGS sequence"/>
</dbReference>